<feature type="transmembrane region" description="Helical" evidence="1">
    <location>
        <begin position="7"/>
        <end position="26"/>
    </location>
</feature>
<organism evidence="2 3">
    <name type="scientific">Alkalibacillus haloalkaliphilus</name>
    <dbReference type="NCBI Taxonomy" id="94136"/>
    <lineage>
        <taxon>Bacteria</taxon>
        <taxon>Bacillati</taxon>
        <taxon>Bacillota</taxon>
        <taxon>Bacilli</taxon>
        <taxon>Bacillales</taxon>
        <taxon>Bacillaceae</taxon>
        <taxon>Alkalibacillus</taxon>
    </lineage>
</organism>
<evidence type="ECO:0000256" key="1">
    <source>
        <dbReference type="SAM" id="Phobius"/>
    </source>
</evidence>
<keyword evidence="1" id="KW-1133">Transmembrane helix</keyword>
<keyword evidence="1" id="KW-0812">Transmembrane</keyword>
<evidence type="ECO:0000313" key="3">
    <source>
        <dbReference type="Proteomes" id="UP000321440"/>
    </source>
</evidence>
<dbReference type="EMBL" id="BJYA01000003">
    <property type="protein sequence ID" value="GEN45238.1"/>
    <property type="molecule type" value="Genomic_DNA"/>
</dbReference>
<keyword evidence="1" id="KW-0472">Membrane</keyword>
<dbReference type="RefSeq" id="WP_146814993.1">
    <property type="nucleotide sequence ID" value="NZ_BJYA01000003.1"/>
</dbReference>
<evidence type="ECO:0000313" key="2">
    <source>
        <dbReference type="EMBL" id="GEN45238.1"/>
    </source>
</evidence>
<dbReference type="AlphaFoldDB" id="A0A511W4I6"/>
<reference evidence="2 3" key="1">
    <citation type="submission" date="2019-07" db="EMBL/GenBank/DDBJ databases">
        <title>Whole genome shotgun sequence of Alkalibacillus haloalkaliphilus NBRC 103110.</title>
        <authorList>
            <person name="Hosoyama A."/>
            <person name="Uohara A."/>
            <person name="Ohji S."/>
            <person name="Ichikawa N."/>
        </authorList>
    </citation>
    <scope>NUCLEOTIDE SEQUENCE [LARGE SCALE GENOMIC DNA]</scope>
    <source>
        <strain evidence="2 3">NBRC 103110</strain>
    </source>
</reference>
<keyword evidence="3" id="KW-1185">Reference proteome</keyword>
<accession>A0A511W4I6</accession>
<dbReference type="OrthoDB" id="2721708at2"/>
<feature type="transmembrane region" description="Helical" evidence="1">
    <location>
        <begin position="38"/>
        <end position="60"/>
    </location>
</feature>
<comment type="caution">
    <text evidence="2">The sequence shown here is derived from an EMBL/GenBank/DDBJ whole genome shotgun (WGS) entry which is preliminary data.</text>
</comment>
<name>A0A511W4I6_9BACI</name>
<gene>
    <name evidence="2" type="ORF">AHA02nite_10140</name>
</gene>
<protein>
    <submittedName>
        <fullName evidence="2">Uncharacterized protein</fullName>
    </submittedName>
</protein>
<sequence length="67" mass="7889">MSKPVKSMLFWIIVFPILMMTIFIVTDYVKGTFVEITYYLPHFLWVTAFGLIAGFVAYNFRKIDEDV</sequence>
<dbReference type="Proteomes" id="UP000321440">
    <property type="component" value="Unassembled WGS sequence"/>
</dbReference>
<proteinExistence type="predicted"/>